<dbReference type="STRING" id="571932.SAMN05421743_102301"/>
<keyword evidence="2" id="KW-0464">Manganese</keyword>
<organism evidence="4 5">
    <name type="scientific">Thalassobacillus cyri</name>
    <dbReference type="NCBI Taxonomy" id="571932"/>
    <lineage>
        <taxon>Bacteria</taxon>
        <taxon>Bacillati</taxon>
        <taxon>Bacillota</taxon>
        <taxon>Bacilli</taxon>
        <taxon>Bacillales</taxon>
        <taxon>Bacillaceae</taxon>
        <taxon>Thalassobacillus</taxon>
    </lineage>
</organism>
<evidence type="ECO:0000313" key="5">
    <source>
        <dbReference type="Proteomes" id="UP000198584"/>
    </source>
</evidence>
<gene>
    <name evidence="4" type="ORF">SAMN05421743_102301</name>
</gene>
<dbReference type="NCBIfam" id="TIGR01891">
    <property type="entry name" value="amidohydrolases"/>
    <property type="match status" value="1"/>
</dbReference>
<dbReference type="InterPro" id="IPR011650">
    <property type="entry name" value="Peptidase_M20_dimer"/>
</dbReference>
<dbReference type="FunFam" id="3.30.70.360:FF:000001">
    <property type="entry name" value="N-acetyldiaminopimelate deacetylase"/>
    <property type="match status" value="1"/>
</dbReference>
<dbReference type="SUPFAM" id="SSF53187">
    <property type="entry name" value="Zn-dependent exopeptidases"/>
    <property type="match status" value="1"/>
</dbReference>
<dbReference type="GO" id="GO:0019877">
    <property type="term" value="P:diaminopimelate biosynthetic process"/>
    <property type="evidence" value="ECO:0007669"/>
    <property type="project" value="UniProtKB-ARBA"/>
</dbReference>
<dbReference type="OrthoDB" id="9776731at2"/>
<dbReference type="GO" id="GO:0050118">
    <property type="term" value="F:N-acetyldiaminopimelate deacetylase activity"/>
    <property type="evidence" value="ECO:0007669"/>
    <property type="project" value="UniProtKB-ARBA"/>
</dbReference>
<dbReference type="Pfam" id="PF07687">
    <property type="entry name" value="M20_dimer"/>
    <property type="match status" value="1"/>
</dbReference>
<name>A0A1H3XYD4_9BACI</name>
<feature type="binding site" evidence="2">
    <location>
        <position position="167"/>
    </location>
    <ligand>
        <name>Mn(2+)</name>
        <dbReference type="ChEBI" id="CHEBI:29035"/>
        <label>2</label>
    </ligand>
</feature>
<comment type="cofactor">
    <cofactor evidence="2">
        <name>Mn(2+)</name>
        <dbReference type="ChEBI" id="CHEBI:29035"/>
    </cofactor>
    <text evidence="2">The Mn(2+) ion enhances activity.</text>
</comment>
<dbReference type="InterPro" id="IPR036264">
    <property type="entry name" value="Bact_exopeptidase_dim_dom"/>
</dbReference>
<dbReference type="InterPro" id="IPR017439">
    <property type="entry name" value="Amidohydrolase"/>
</dbReference>
<dbReference type="PIRSF" id="PIRSF005962">
    <property type="entry name" value="Pept_M20D_amidohydro"/>
    <property type="match status" value="1"/>
</dbReference>
<feature type="binding site" evidence="2">
    <location>
        <position position="103"/>
    </location>
    <ligand>
        <name>Mn(2+)</name>
        <dbReference type="ChEBI" id="CHEBI:29035"/>
        <label>2</label>
    </ligand>
</feature>
<dbReference type="Gene3D" id="3.40.630.10">
    <property type="entry name" value="Zn peptidases"/>
    <property type="match status" value="1"/>
</dbReference>
<dbReference type="PANTHER" id="PTHR11014:SF63">
    <property type="entry name" value="METALLOPEPTIDASE, PUTATIVE (AFU_ORTHOLOGUE AFUA_6G09600)-RELATED"/>
    <property type="match status" value="1"/>
</dbReference>
<dbReference type="CDD" id="cd03886">
    <property type="entry name" value="M20_Acy1"/>
    <property type="match status" value="1"/>
</dbReference>
<dbReference type="EMBL" id="FNQR01000002">
    <property type="protein sequence ID" value="SEA04313.1"/>
    <property type="molecule type" value="Genomic_DNA"/>
</dbReference>
<dbReference type="AlphaFoldDB" id="A0A1H3XYD4"/>
<dbReference type="Proteomes" id="UP000198584">
    <property type="component" value="Unassembled WGS sequence"/>
</dbReference>
<dbReference type="Gene3D" id="3.30.70.360">
    <property type="match status" value="1"/>
</dbReference>
<feature type="domain" description="Peptidase M20 dimerisation" evidence="3">
    <location>
        <begin position="190"/>
        <end position="286"/>
    </location>
</feature>
<evidence type="ECO:0000313" key="4">
    <source>
        <dbReference type="EMBL" id="SEA04313.1"/>
    </source>
</evidence>
<keyword evidence="1 4" id="KW-0378">Hydrolase</keyword>
<dbReference type="PANTHER" id="PTHR11014">
    <property type="entry name" value="PEPTIDASE M20 FAMILY MEMBER"/>
    <property type="match status" value="1"/>
</dbReference>
<reference evidence="5" key="1">
    <citation type="submission" date="2016-10" db="EMBL/GenBank/DDBJ databases">
        <authorList>
            <person name="Varghese N."/>
            <person name="Submissions S."/>
        </authorList>
    </citation>
    <scope>NUCLEOTIDE SEQUENCE [LARGE SCALE GENOMIC DNA]</scope>
    <source>
        <strain evidence="5">CCM7597</strain>
    </source>
</reference>
<protein>
    <submittedName>
        <fullName evidence="4">Amidohydrolase</fullName>
    </submittedName>
</protein>
<keyword evidence="5" id="KW-1185">Reference proteome</keyword>
<dbReference type="SUPFAM" id="SSF55031">
    <property type="entry name" value="Bacterial exopeptidase dimerisation domain"/>
    <property type="match status" value="1"/>
</dbReference>
<evidence type="ECO:0000256" key="1">
    <source>
        <dbReference type="ARBA" id="ARBA00022801"/>
    </source>
</evidence>
<evidence type="ECO:0000256" key="2">
    <source>
        <dbReference type="PIRSR" id="PIRSR005962-1"/>
    </source>
</evidence>
<accession>A0A1H3XYD4</accession>
<feature type="binding site" evidence="2">
    <location>
        <position position="105"/>
    </location>
    <ligand>
        <name>Mn(2+)</name>
        <dbReference type="ChEBI" id="CHEBI:29035"/>
        <label>2</label>
    </ligand>
</feature>
<feature type="binding site" evidence="2">
    <location>
        <position position="139"/>
    </location>
    <ligand>
        <name>Mn(2+)</name>
        <dbReference type="ChEBI" id="CHEBI:29035"/>
        <label>2</label>
    </ligand>
</feature>
<dbReference type="GO" id="GO:0046872">
    <property type="term" value="F:metal ion binding"/>
    <property type="evidence" value="ECO:0007669"/>
    <property type="project" value="UniProtKB-KW"/>
</dbReference>
<evidence type="ECO:0000259" key="3">
    <source>
        <dbReference type="Pfam" id="PF07687"/>
    </source>
</evidence>
<proteinExistence type="predicted"/>
<dbReference type="RefSeq" id="WP_093042526.1">
    <property type="nucleotide sequence ID" value="NZ_FNQR01000002.1"/>
</dbReference>
<keyword evidence="2" id="KW-0479">Metal-binding</keyword>
<dbReference type="Pfam" id="PF01546">
    <property type="entry name" value="Peptidase_M20"/>
    <property type="match status" value="1"/>
</dbReference>
<dbReference type="InterPro" id="IPR002933">
    <property type="entry name" value="Peptidase_M20"/>
</dbReference>
<sequence length="398" mass="44072">MKSTIDTYIDEVKDEIIDIRRHLHLHPELSGEEFKTSELVLKKLEAYGIEYQTGFAGTGVLGIIKGSNPGKTVALRADMDALPIQEMNDHPYISKEDGKMHACGHDAHTSMLLGSGYALNQMREQINGIVLLVFQPAEENAPTGGSKPMMEDGVFSEYQPDVIYGQHVWPSLPVGKIGIRDKEMMGASDRFKVTVTGRGGHASMPQDGNDAIMIANQMITSLQTIISRNVNPLDSAVLTIGKIEGGYRYNVIADKVTFEGTIRTYLPEVKEKVKSRFHTVLRQTAEAFDGSVDIEYLDGYPATINTPEWAQLARNSAKYLLGEDAAPEVAPSMAGEDFARFLENYPGAFIWLGTQIENKEEQKPLHDPKFKLDERALPIGSSFLVKLAIDTLDELARR</sequence>
<feature type="binding site" evidence="2">
    <location>
        <position position="366"/>
    </location>
    <ligand>
        <name>Mn(2+)</name>
        <dbReference type="ChEBI" id="CHEBI:29035"/>
        <label>2</label>
    </ligand>
</feature>